<name>A0A7Y9LDW9_9ACTN</name>
<accession>A0A7Y9LDW9</accession>
<evidence type="ECO:0000313" key="5">
    <source>
        <dbReference type="Proteomes" id="UP000569914"/>
    </source>
</evidence>
<sequence>MSAQAGWYPDPGGGQGLYRYWDGRAWSAATTPNPNAAPPSTTAAGTTGQPTQPTQPLGGQQSQQPHGQQGYGQQGAYATYQQTEQKKSPIGWWIGAGALVLVLVLVGVLVISRLAGGGDGNSANPQGQTSQDLCPTNDPSNIPSEPEQQGDGRVHGGPLSYPMLPPPWSSPQPDNRVPFGTDVAVQQVTIEPSYQPGQSWVASVLIGKLNAGDGFYTPQQGSEIVVKCILGAFYGDNPVQSDVKVNKATEIDGHEAWLVESQLHFDIKGLQAKGELLIVAIVATGAEDGSAGLYYASIPDNAPELVQPARDALKQLKVN</sequence>
<gene>
    <name evidence="4" type="ORF">BKA15_004559</name>
</gene>
<feature type="transmembrane region" description="Helical" evidence="2">
    <location>
        <begin position="90"/>
        <end position="111"/>
    </location>
</feature>
<feature type="region of interest" description="Disordered" evidence="1">
    <location>
        <begin position="117"/>
        <end position="170"/>
    </location>
</feature>
<keyword evidence="2" id="KW-1133">Transmembrane helix</keyword>
<feature type="compositionally biased region" description="Polar residues" evidence="1">
    <location>
        <begin position="121"/>
        <end position="147"/>
    </location>
</feature>
<keyword evidence="5" id="KW-1185">Reference proteome</keyword>
<comment type="caution">
    <text evidence="4">The sequence shown here is derived from an EMBL/GenBank/DDBJ whole genome shotgun (WGS) entry which is preliminary data.</text>
</comment>
<evidence type="ECO:0000259" key="3">
    <source>
        <dbReference type="Pfam" id="PF10708"/>
    </source>
</evidence>
<keyword evidence="2" id="KW-0812">Transmembrane</keyword>
<protein>
    <recommendedName>
        <fullName evidence="3">DUF2510 domain-containing protein</fullName>
    </recommendedName>
</protein>
<evidence type="ECO:0000256" key="1">
    <source>
        <dbReference type="SAM" id="MobiDB-lite"/>
    </source>
</evidence>
<reference evidence="4 5" key="1">
    <citation type="submission" date="2020-07" db="EMBL/GenBank/DDBJ databases">
        <title>Sequencing the genomes of 1000 actinobacteria strains.</title>
        <authorList>
            <person name="Klenk H.-P."/>
        </authorList>
    </citation>
    <scope>NUCLEOTIDE SEQUENCE [LARGE SCALE GENOMIC DNA]</scope>
    <source>
        <strain evidence="4 5">DSM 22083</strain>
    </source>
</reference>
<dbReference type="Proteomes" id="UP000569914">
    <property type="component" value="Unassembled WGS sequence"/>
</dbReference>
<dbReference type="AlphaFoldDB" id="A0A7Y9LDW9"/>
<proteinExistence type="predicted"/>
<feature type="region of interest" description="Disordered" evidence="1">
    <location>
        <begin position="28"/>
        <end position="75"/>
    </location>
</feature>
<keyword evidence="2" id="KW-0472">Membrane</keyword>
<dbReference type="InterPro" id="IPR018929">
    <property type="entry name" value="DUF2510"/>
</dbReference>
<organism evidence="4 5">
    <name type="scientific">Microlunatus parietis</name>
    <dbReference type="NCBI Taxonomy" id="682979"/>
    <lineage>
        <taxon>Bacteria</taxon>
        <taxon>Bacillati</taxon>
        <taxon>Actinomycetota</taxon>
        <taxon>Actinomycetes</taxon>
        <taxon>Propionibacteriales</taxon>
        <taxon>Propionibacteriaceae</taxon>
        <taxon>Microlunatus</taxon>
    </lineage>
</organism>
<evidence type="ECO:0000313" key="4">
    <source>
        <dbReference type="EMBL" id="NYE73230.1"/>
    </source>
</evidence>
<feature type="domain" description="DUF2510" evidence="3">
    <location>
        <begin position="5"/>
        <end position="38"/>
    </location>
</feature>
<feature type="compositionally biased region" description="Low complexity" evidence="1">
    <location>
        <begin position="28"/>
        <end position="68"/>
    </location>
</feature>
<dbReference type="Pfam" id="PF10708">
    <property type="entry name" value="DUF2510"/>
    <property type="match status" value="1"/>
</dbReference>
<evidence type="ECO:0000256" key="2">
    <source>
        <dbReference type="SAM" id="Phobius"/>
    </source>
</evidence>
<dbReference type="RefSeq" id="WP_179754569.1">
    <property type="nucleotide sequence ID" value="NZ_JACCBU010000001.1"/>
</dbReference>
<dbReference type="EMBL" id="JACCBU010000001">
    <property type="protein sequence ID" value="NYE73230.1"/>
    <property type="molecule type" value="Genomic_DNA"/>
</dbReference>